<gene>
    <name evidence="1" type="ORF">CRM82_17620</name>
</gene>
<protein>
    <submittedName>
        <fullName evidence="1">Uncharacterized protein</fullName>
    </submittedName>
</protein>
<reference evidence="2" key="1">
    <citation type="submission" date="2017-09" db="EMBL/GenBank/DDBJ databases">
        <title>FDA dAtabase for Regulatory Grade micrObial Sequences (FDA-ARGOS): Supporting development and validation of Infectious Disease Dx tests.</title>
        <authorList>
            <person name="Minogue T."/>
            <person name="Wolcott M."/>
            <person name="Wasieloski L."/>
            <person name="Aguilar W."/>
            <person name="Moore D."/>
            <person name="Tallon L."/>
            <person name="Sadzewicz L."/>
            <person name="Ott S."/>
            <person name="Zhao X."/>
            <person name="Nagaraj S."/>
            <person name="Vavikolanu K."/>
            <person name="Aluvathingal J."/>
            <person name="Nadendla S."/>
            <person name="Sichtig H."/>
        </authorList>
    </citation>
    <scope>NUCLEOTIDE SEQUENCE [LARGE SCALE GENOMIC DNA]</scope>
    <source>
        <strain evidence="2">FDAARGOS_394</strain>
    </source>
</reference>
<dbReference type="STRING" id="1219032.GCA_001515545_00882"/>
<sequence>MQPAHHVQELKSYRAILIPANADATALEGLAEDGLLPTIRVKAANATHAEAQAHIASGKGVLRVERIEPLTV</sequence>
<comment type="caution">
    <text evidence="1">The sequence shown here is derived from an EMBL/GenBank/DDBJ whole genome shotgun (WGS) entry which is preliminary data.</text>
</comment>
<name>A0A2A7UYB0_COMTR</name>
<dbReference type="EMBL" id="PDEA01000001">
    <property type="protein sequence ID" value="PEH90166.1"/>
    <property type="molecule type" value="Genomic_DNA"/>
</dbReference>
<accession>A0A2A7UYB0</accession>
<organism evidence="1 2">
    <name type="scientific">Comamonas terrigena</name>
    <dbReference type="NCBI Taxonomy" id="32013"/>
    <lineage>
        <taxon>Bacteria</taxon>
        <taxon>Pseudomonadati</taxon>
        <taxon>Pseudomonadota</taxon>
        <taxon>Betaproteobacteria</taxon>
        <taxon>Burkholderiales</taxon>
        <taxon>Comamonadaceae</taxon>
        <taxon>Comamonas</taxon>
    </lineage>
</organism>
<dbReference type="AlphaFoldDB" id="A0A2A7UYB0"/>
<dbReference type="RefSeq" id="WP_066533807.1">
    <property type="nucleotide sequence ID" value="NZ_PDEA01000001.1"/>
</dbReference>
<dbReference type="Proteomes" id="UP000220246">
    <property type="component" value="Unassembled WGS sequence"/>
</dbReference>
<keyword evidence="2" id="KW-1185">Reference proteome</keyword>
<evidence type="ECO:0000313" key="1">
    <source>
        <dbReference type="EMBL" id="PEH90166.1"/>
    </source>
</evidence>
<dbReference type="GeneID" id="80802446"/>
<evidence type="ECO:0000313" key="2">
    <source>
        <dbReference type="Proteomes" id="UP000220246"/>
    </source>
</evidence>
<proteinExistence type="predicted"/>